<evidence type="ECO:0000313" key="2">
    <source>
        <dbReference type="Proteomes" id="UP001141806"/>
    </source>
</evidence>
<accession>A0A9Q0QR64</accession>
<keyword evidence="2" id="KW-1185">Reference proteome</keyword>
<sequence length="117" mass="12491">MAMASTPNTFHSTPDPSSTESYFLLASSIAAALVASRCLVLTAIASSNTTTSLVSDLSIVKVSMSSARSRKPSPEMKATSVEMAIVFLVILHNWGKNCNKNFRLLENFGGVMVTNMS</sequence>
<evidence type="ECO:0000313" key="1">
    <source>
        <dbReference type="EMBL" id="KAJ4968848.1"/>
    </source>
</evidence>
<proteinExistence type="predicted"/>
<protein>
    <submittedName>
        <fullName evidence="1">Uncharacterized protein</fullName>
    </submittedName>
</protein>
<name>A0A9Q0QR64_9MAGN</name>
<organism evidence="1 2">
    <name type="scientific">Protea cynaroides</name>
    <dbReference type="NCBI Taxonomy" id="273540"/>
    <lineage>
        <taxon>Eukaryota</taxon>
        <taxon>Viridiplantae</taxon>
        <taxon>Streptophyta</taxon>
        <taxon>Embryophyta</taxon>
        <taxon>Tracheophyta</taxon>
        <taxon>Spermatophyta</taxon>
        <taxon>Magnoliopsida</taxon>
        <taxon>Proteales</taxon>
        <taxon>Proteaceae</taxon>
        <taxon>Protea</taxon>
    </lineage>
</organism>
<gene>
    <name evidence="1" type="ORF">NE237_015549</name>
</gene>
<dbReference type="EMBL" id="JAMYWD010000006">
    <property type="protein sequence ID" value="KAJ4968848.1"/>
    <property type="molecule type" value="Genomic_DNA"/>
</dbReference>
<comment type="caution">
    <text evidence="1">The sequence shown here is derived from an EMBL/GenBank/DDBJ whole genome shotgun (WGS) entry which is preliminary data.</text>
</comment>
<dbReference type="AlphaFoldDB" id="A0A9Q0QR64"/>
<dbReference type="Proteomes" id="UP001141806">
    <property type="component" value="Unassembled WGS sequence"/>
</dbReference>
<reference evidence="1" key="1">
    <citation type="journal article" date="2023" name="Plant J.">
        <title>The genome of the king protea, Protea cynaroides.</title>
        <authorList>
            <person name="Chang J."/>
            <person name="Duong T.A."/>
            <person name="Schoeman C."/>
            <person name="Ma X."/>
            <person name="Roodt D."/>
            <person name="Barker N."/>
            <person name="Li Z."/>
            <person name="Van de Peer Y."/>
            <person name="Mizrachi E."/>
        </authorList>
    </citation>
    <scope>NUCLEOTIDE SEQUENCE</scope>
    <source>
        <tissue evidence="1">Young leaves</tissue>
    </source>
</reference>